<feature type="transmembrane region" description="Helical" evidence="1">
    <location>
        <begin position="12"/>
        <end position="32"/>
    </location>
</feature>
<proteinExistence type="predicted"/>
<keyword evidence="1" id="KW-0472">Membrane</keyword>
<dbReference type="Pfam" id="PF16732">
    <property type="entry name" value="ComP_DUS"/>
    <property type="match status" value="1"/>
</dbReference>
<protein>
    <submittedName>
        <fullName evidence="2">Uncharacterized protein</fullName>
    </submittedName>
</protein>
<dbReference type="Gene3D" id="3.30.700.10">
    <property type="entry name" value="Glycoprotein, Type 4 Pilin"/>
    <property type="match status" value="1"/>
</dbReference>
<dbReference type="AlphaFoldDB" id="A0A0F9WJB8"/>
<dbReference type="PROSITE" id="PS00409">
    <property type="entry name" value="PROKAR_NTER_METHYL"/>
    <property type="match status" value="1"/>
</dbReference>
<keyword evidence="1" id="KW-0812">Transmembrane</keyword>
<organism evidence="2">
    <name type="scientific">marine sediment metagenome</name>
    <dbReference type="NCBI Taxonomy" id="412755"/>
    <lineage>
        <taxon>unclassified sequences</taxon>
        <taxon>metagenomes</taxon>
        <taxon>ecological metagenomes</taxon>
    </lineage>
</organism>
<dbReference type="NCBIfam" id="TIGR02532">
    <property type="entry name" value="IV_pilin_GFxxxE"/>
    <property type="match status" value="1"/>
</dbReference>
<evidence type="ECO:0000313" key="2">
    <source>
        <dbReference type="EMBL" id="KKN78543.1"/>
    </source>
</evidence>
<accession>A0A0F9WJB8</accession>
<dbReference type="InterPro" id="IPR031982">
    <property type="entry name" value="PilE-like"/>
</dbReference>
<reference evidence="2" key="1">
    <citation type="journal article" date="2015" name="Nature">
        <title>Complex archaea that bridge the gap between prokaryotes and eukaryotes.</title>
        <authorList>
            <person name="Spang A."/>
            <person name="Saw J.H."/>
            <person name="Jorgensen S.L."/>
            <person name="Zaremba-Niedzwiedzka K."/>
            <person name="Martijn J."/>
            <person name="Lind A.E."/>
            <person name="van Eijk R."/>
            <person name="Schleper C."/>
            <person name="Guy L."/>
            <person name="Ettema T.J."/>
        </authorList>
    </citation>
    <scope>NUCLEOTIDE SEQUENCE</scope>
</reference>
<dbReference type="SUPFAM" id="SSF54523">
    <property type="entry name" value="Pili subunits"/>
    <property type="match status" value="1"/>
</dbReference>
<dbReference type="EMBL" id="LAZR01000261">
    <property type="protein sequence ID" value="KKN78543.1"/>
    <property type="molecule type" value="Genomic_DNA"/>
</dbReference>
<keyword evidence="1" id="KW-1133">Transmembrane helix</keyword>
<dbReference type="Pfam" id="PF07963">
    <property type="entry name" value="N_methyl"/>
    <property type="match status" value="1"/>
</dbReference>
<evidence type="ECO:0000256" key="1">
    <source>
        <dbReference type="SAM" id="Phobius"/>
    </source>
</evidence>
<comment type="caution">
    <text evidence="2">The sequence shown here is derived from an EMBL/GenBank/DDBJ whole genome shotgun (WGS) entry which is preliminary data.</text>
</comment>
<dbReference type="GO" id="GO:0043683">
    <property type="term" value="P:type IV pilus assembly"/>
    <property type="evidence" value="ECO:0007669"/>
    <property type="project" value="InterPro"/>
</dbReference>
<name>A0A0F9WJB8_9ZZZZ</name>
<dbReference type="InterPro" id="IPR012902">
    <property type="entry name" value="N_methyl_site"/>
</dbReference>
<gene>
    <name evidence="2" type="ORF">LCGC14_0349370</name>
</gene>
<sequence>MRFLALHKLRGFTLIELLITVVIVGILSAVAYPSYLEHVRKAHRAEVTGLLLQNAHRLERHFARQGSYLEGDIVGLEQQSPAQGAPVYRLQLSREEQGYDLQATAVAGGPMEGDPCASYSLNQVGQRTPADMRCWRR</sequence>
<dbReference type="InterPro" id="IPR045584">
    <property type="entry name" value="Pilin-like"/>
</dbReference>